<dbReference type="GO" id="GO:0016992">
    <property type="term" value="F:lipoate synthase activity"/>
    <property type="evidence" value="ECO:0007669"/>
    <property type="project" value="UniProtKB-UniRule"/>
</dbReference>
<dbReference type="HAMAP" id="MF_00206">
    <property type="entry name" value="Lipoyl_synth"/>
    <property type="match status" value="1"/>
</dbReference>
<keyword evidence="2 9" id="KW-0963">Cytoplasm</keyword>
<dbReference type="SFLD" id="SFLDG01058">
    <property type="entry name" value="lipoyl_synthase_like"/>
    <property type="match status" value="1"/>
</dbReference>
<keyword evidence="1 9" id="KW-0004">4Fe-4S</keyword>
<dbReference type="GO" id="GO:0005737">
    <property type="term" value="C:cytoplasm"/>
    <property type="evidence" value="ECO:0007669"/>
    <property type="project" value="UniProtKB-SubCell"/>
</dbReference>
<feature type="compositionally biased region" description="Basic and acidic residues" evidence="10">
    <location>
        <begin position="26"/>
        <end position="41"/>
    </location>
</feature>
<evidence type="ECO:0000256" key="7">
    <source>
        <dbReference type="ARBA" id="ARBA00023014"/>
    </source>
</evidence>
<keyword evidence="3 9" id="KW-0808">Transferase</keyword>
<comment type="cofactor">
    <cofactor evidence="9">
        <name>[4Fe-4S] cluster</name>
        <dbReference type="ChEBI" id="CHEBI:49883"/>
    </cofactor>
    <text evidence="9">Binds 2 [4Fe-4S] clusters per subunit. One cluster is coordinated with 3 cysteines and an exchangeable S-adenosyl-L-methionine.</text>
</comment>
<feature type="binding site" evidence="9">
    <location>
        <position position="319"/>
    </location>
    <ligand>
        <name>[4Fe-4S] cluster</name>
        <dbReference type="ChEBI" id="CHEBI:49883"/>
        <label>1</label>
    </ligand>
</feature>
<comment type="similarity">
    <text evidence="9">Belongs to the radical SAM superfamily. Lipoyl synthase family.</text>
</comment>
<comment type="catalytic activity">
    <reaction evidence="8 9">
        <text>[[Fe-S] cluster scaffold protein carrying a second [4Fe-4S](2+) cluster] + N(6)-octanoyl-L-lysyl-[protein] + 2 oxidized [2Fe-2S]-[ferredoxin] + 2 S-adenosyl-L-methionine + 4 H(+) = [[Fe-S] cluster scaffold protein] + N(6)-[(R)-dihydrolipoyl]-L-lysyl-[protein] + 4 Fe(3+) + 2 hydrogen sulfide + 2 5'-deoxyadenosine + 2 L-methionine + 2 reduced [2Fe-2S]-[ferredoxin]</text>
        <dbReference type="Rhea" id="RHEA:16585"/>
        <dbReference type="Rhea" id="RHEA-COMP:9928"/>
        <dbReference type="Rhea" id="RHEA-COMP:10000"/>
        <dbReference type="Rhea" id="RHEA-COMP:10001"/>
        <dbReference type="Rhea" id="RHEA-COMP:10475"/>
        <dbReference type="Rhea" id="RHEA-COMP:14568"/>
        <dbReference type="Rhea" id="RHEA-COMP:14569"/>
        <dbReference type="ChEBI" id="CHEBI:15378"/>
        <dbReference type="ChEBI" id="CHEBI:17319"/>
        <dbReference type="ChEBI" id="CHEBI:29034"/>
        <dbReference type="ChEBI" id="CHEBI:29919"/>
        <dbReference type="ChEBI" id="CHEBI:33722"/>
        <dbReference type="ChEBI" id="CHEBI:33737"/>
        <dbReference type="ChEBI" id="CHEBI:33738"/>
        <dbReference type="ChEBI" id="CHEBI:57844"/>
        <dbReference type="ChEBI" id="CHEBI:59789"/>
        <dbReference type="ChEBI" id="CHEBI:78809"/>
        <dbReference type="ChEBI" id="CHEBI:83100"/>
        <dbReference type="EC" id="2.8.1.8"/>
    </reaction>
</comment>
<dbReference type="PANTHER" id="PTHR10949">
    <property type="entry name" value="LIPOYL SYNTHASE"/>
    <property type="match status" value="1"/>
</dbReference>
<dbReference type="SFLD" id="SFLDS00029">
    <property type="entry name" value="Radical_SAM"/>
    <property type="match status" value="1"/>
</dbReference>
<keyword evidence="6 9" id="KW-0408">Iron</keyword>
<sequence>MSNKPSQAVSSGAKFRNEHGMSVIKDGIKQRRQSEQQEPHEGVSNGRKPPWLRIQIAGGERFEAVKRNVSEHRLSTVCAESHCPNMGECWSNGTATIMLMGSVCTRACRFCAVDTGNPRGWLDHEEPQNTAKSVELMGLRYIVLTSVDRDDLDDGGASHYAACVRAIKARTPEVVVEALTPDFDGVHDAIADVVDSGLEVFAQNVETVERLTQRVRDPRAGYRKTLDVLAFAKRHKPDVLTKTSLMLGLGETEEEILATFDDLREIGVDIVTLGQYLRPTKNHLPVERWVTPEEFERYRQLGLEKGFLEVASGPLVRSSYRADQVFEKNNLGLAAPAKVPGQQTPDDSGLIPVTPVG</sequence>
<evidence type="ECO:0000259" key="11">
    <source>
        <dbReference type="PROSITE" id="PS51918"/>
    </source>
</evidence>
<dbReference type="RefSeq" id="WP_089660298.1">
    <property type="nucleotide sequence ID" value="NZ_FNGH01000018.1"/>
</dbReference>
<dbReference type="InterPro" id="IPR003698">
    <property type="entry name" value="Lipoyl_synth"/>
</dbReference>
<dbReference type="NCBIfam" id="NF004019">
    <property type="entry name" value="PRK05481.1"/>
    <property type="match status" value="1"/>
</dbReference>
<dbReference type="UniPathway" id="UPA00538">
    <property type="reaction ID" value="UER00593"/>
</dbReference>
<dbReference type="SUPFAM" id="SSF102114">
    <property type="entry name" value="Radical SAM enzymes"/>
    <property type="match status" value="1"/>
</dbReference>
<dbReference type="PANTHER" id="PTHR10949:SF0">
    <property type="entry name" value="LIPOYL SYNTHASE, MITOCHONDRIAL"/>
    <property type="match status" value="1"/>
</dbReference>
<feature type="binding site" evidence="9">
    <location>
        <position position="104"/>
    </location>
    <ligand>
        <name>[4Fe-4S] cluster</name>
        <dbReference type="ChEBI" id="CHEBI:49883"/>
        <label>2</label>
        <note>4Fe-4S-S-AdoMet</note>
    </ligand>
</feature>
<evidence type="ECO:0000256" key="4">
    <source>
        <dbReference type="ARBA" id="ARBA00022691"/>
    </source>
</evidence>
<evidence type="ECO:0000256" key="8">
    <source>
        <dbReference type="ARBA" id="ARBA00047326"/>
    </source>
</evidence>
<proteinExistence type="inferred from homology"/>
<dbReference type="SFLD" id="SFLDF00271">
    <property type="entry name" value="lipoyl_synthase"/>
    <property type="match status" value="1"/>
</dbReference>
<dbReference type="SMART" id="SM00729">
    <property type="entry name" value="Elp3"/>
    <property type="match status" value="1"/>
</dbReference>
<comment type="pathway">
    <text evidence="9">Protein modification; protein lipoylation via endogenous pathway; protein N(6)-(lipoyl)lysine from octanoyl-[acyl-carrier-protein]: step 2/2.</text>
</comment>
<keyword evidence="5 9" id="KW-0479">Metal-binding</keyword>
<dbReference type="FunFam" id="3.20.20.70:FF:000040">
    <property type="entry name" value="Lipoyl synthase"/>
    <property type="match status" value="1"/>
</dbReference>
<evidence type="ECO:0000256" key="6">
    <source>
        <dbReference type="ARBA" id="ARBA00023004"/>
    </source>
</evidence>
<dbReference type="PROSITE" id="PS51918">
    <property type="entry name" value="RADICAL_SAM"/>
    <property type="match status" value="1"/>
</dbReference>
<dbReference type="InterPro" id="IPR013785">
    <property type="entry name" value="Aldolase_TIM"/>
</dbReference>
<dbReference type="CDD" id="cd01335">
    <property type="entry name" value="Radical_SAM"/>
    <property type="match status" value="1"/>
</dbReference>
<feature type="compositionally biased region" description="Polar residues" evidence="10">
    <location>
        <begin position="1"/>
        <end position="10"/>
    </location>
</feature>
<feature type="binding site" evidence="9">
    <location>
        <position position="108"/>
    </location>
    <ligand>
        <name>[4Fe-4S] cluster</name>
        <dbReference type="ChEBI" id="CHEBI:49883"/>
        <label>2</label>
        <note>4Fe-4S-S-AdoMet</note>
    </ligand>
</feature>
<keyword evidence="13" id="KW-1185">Reference proteome</keyword>
<name>A0A1G9VHI7_9GAMM</name>
<feature type="region of interest" description="Disordered" evidence="10">
    <location>
        <begin position="1"/>
        <end position="49"/>
    </location>
</feature>
<dbReference type="InterPro" id="IPR006638">
    <property type="entry name" value="Elp3/MiaA/NifB-like_rSAM"/>
</dbReference>
<dbReference type="AlphaFoldDB" id="A0A1G9VHI7"/>
<protein>
    <recommendedName>
        <fullName evidence="9">Lipoyl synthase</fullName>
        <ecNumber evidence="9">2.8.1.8</ecNumber>
    </recommendedName>
    <alternativeName>
        <fullName evidence="9">Lip-syn</fullName>
        <shortName evidence="9">LS</shortName>
    </alternativeName>
    <alternativeName>
        <fullName evidence="9">Lipoate synthase</fullName>
    </alternativeName>
    <alternativeName>
        <fullName evidence="9">Lipoic acid synthase</fullName>
    </alternativeName>
    <alternativeName>
        <fullName evidence="9">Sulfur insertion protein LipA</fullName>
    </alternativeName>
</protein>
<evidence type="ECO:0000256" key="9">
    <source>
        <dbReference type="HAMAP-Rule" id="MF_00206"/>
    </source>
</evidence>
<keyword evidence="4 9" id="KW-0949">S-adenosyl-L-methionine</keyword>
<feature type="region of interest" description="Disordered" evidence="10">
    <location>
        <begin position="336"/>
        <end position="357"/>
    </location>
</feature>
<dbReference type="GO" id="GO:0051539">
    <property type="term" value="F:4 iron, 4 sulfur cluster binding"/>
    <property type="evidence" value="ECO:0007669"/>
    <property type="project" value="UniProtKB-UniRule"/>
</dbReference>
<feature type="binding site" evidence="9">
    <location>
        <position position="78"/>
    </location>
    <ligand>
        <name>[4Fe-4S] cluster</name>
        <dbReference type="ChEBI" id="CHEBI:49883"/>
        <label>1</label>
    </ligand>
</feature>
<dbReference type="STRING" id="48727.SAMN05192555_1187"/>
<feature type="binding site" evidence="9">
    <location>
        <position position="89"/>
    </location>
    <ligand>
        <name>[4Fe-4S] cluster</name>
        <dbReference type="ChEBI" id="CHEBI:49883"/>
        <label>1</label>
    </ligand>
</feature>
<dbReference type="OrthoDB" id="9787898at2"/>
<comment type="function">
    <text evidence="9">Catalyzes the radical-mediated insertion of two sulfur atoms into the C-6 and C-8 positions of the octanoyl moiety bound to the lipoyl domains of lipoate-dependent enzymes, thereby converting the octanoylated domains into lipoylated derivatives.</text>
</comment>
<evidence type="ECO:0000256" key="5">
    <source>
        <dbReference type="ARBA" id="ARBA00022723"/>
    </source>
</evidence>
<dbReference type="GO" id="GO:0009249">
    <property type="term" value="P:protein lipoylation"/>
    <property type="evidence" value="ECO:0007669"/>
    <property type="project" value="UniProtKB-UniRule"/>
</dbReference>
<dbReference type="NCBIfam" id="NF009544">
    <property type="entry name" value="PRK12928.1"/>
    <property type="match status" value="1"/>
</dbReference>
<evidence type="ECO:0000256" key="3">
    <source>
        <dbReference type="ARBA" id="ARBA00022679"/>
    </source>
</evidence>
<feature type="domain" description="Radical SAM core" evidence="11">
    <location>
        <begin position="90"/>
        <end position="308"/>
    </location>
</feature>
<feature type="binding site" evidence="9">
    <location>
        <position position="83"/>
    </location>
    <ligand>
        <name>[4Fe-4S] cluster</name>
        <dbReference type="ChEBI" id="CHEBI:49883"/>
        <label>1</label>
    </ligand>
</feature>
<keyword evidence="7 9" id="KW-0411">Iron-sulfur</keyword>
<dbReference type="Proteomes" id="UP000199107">
    <property type="component" value="Unassembled WGS sequence"/>
</dbReference>
<dbReference type="PIRSF" id="PIRSF005963">
    <property type="entry name" value="Lipoyl_synth"/>
    <property type="match status" value="1"/>
</dbReference>
<evidence type="ECO:0000313" key="13">
    <source>
        <dbReference type="Proteomes" id="UP000199107"/>
    </source>
</evidence>
<dbReference type="NCBIfam" id="TIGR00510">
    <property type="entry name" value="lipA"/>
    <property type="match status" value="1"/>
</dbReference>
<dbReference type="InterPro" id="IPR007197">
    <property type="entry name" value="rSAM"/>
</dbReference>
<reference evidence="13" key="1">
    <citation type="submission" date="2016-10" db="EMBL/GenBank/DDBJ databases">
        <authorList>
            <person name="Varghese N."/>
            <person name="Submissions S."/>
        </authorList>
    </citation>
    <scope>NUCLEOTIDE SEQUENCE [LARGE SCALE GENOMIC DNA]</scope>
    <source>
        <strain evidence="13">AAP</strain>
    </source>
</reference>
<dbReference type="EMBL" id="FNGH01000018">
    <property type="protein sequence ID" value="SDM71543.1"/>
    <property type="molecule type" value="Genomic_DNA"/>
</dbReference>
<feature type="binding site" evidence="9">
    <location>
        <position position="111"/>
    </location>
    <ligand>
        <name>[4Fe-4S] cluster</name>
        <dbReference type="ChEBI" id="CHEBI:49883"/>
        <label>2</label>
        <note>4Fe-4S-S-AdoMet</note>
    </ligand>
</feature>
<evidence type="ECO:0000313" key="12">
    <source>
        <dbReference type="EMBL" id="SDM71543.1"/>
    </source>
</evidence>
<dbReference type="Pfam" id="PF04055">
    <property type="entry name" value="Radical_SAM"/>
    <property type="match status" value="1"/>
</dbReference>
<evidence type="ECO:0000256" key="10">
    <source>
        <dbReference type="SAM" id="MobiDB-lite"/>
    </source>
</evidence>
<dbReference type="GO" id="GO:0046872">
    <property type="term" value="F:metal ion binding"/>
    <property type="evidence" value="ECO:0007669"/>
    <property type="project" value="UniProtKB-KW"/>
</dbReference>
<dbReference type="EC" id="2.8.1.8" evidence="9"/>
<evidence type="ECO:0000256" key="1">
    <source>
        <dbReference type="ARBA" id="ARBA00022485"/>
    </source>
</evidence>
<comment type="subcellular location">
    <subcellularLocation>
        <location evidence="9">Cytoplasm</location>
    </subcellularLocation>
</comment>
<dbReference type="Gene3D" id="3.20.20.70">
    <property type="entry name" value="Aldolase class I"/>
    <property type="match status" value="1"/>
</dbReference>
<gene>
    <name evidence="9" type="primary">lipA</name>
    <name evidence="12" type="ORF">SAMN05192555_1187</name>
</gene>
<dbReference type="InterPro" id="IPR058240">
    <property type="entry name" value="rSAM_sf"/>
</dbReference>
<evidence type="ECO:0000256" key="2">
    <source>
        <dbReference type="ARBA" id="ARBA00022490"/>
    </source>
</evidence>
<organism evidence="12 13">
    <name type="scientific">Franzmannia pantelleriensis</name>
    <dbReference type="NCBI Taxonomy" id="48727"/>
    <lineage>
        <taxon>Bacteria</taxon>
        <taxon>Pseudomonadati</taxon>
        <taxon>Pseudomonadota</taxon>
        <taxon>Gammaproteobacteria</taxon>
        <taxon>Oceanospirillales</taxon>
        <taxon>Halomonadaceae</taxon>
        <taxon>Franzmannia</taxon>
    </lineage>
</organism>
<accession>A0A1G9VHI7</accession>